<protein>
    <recommendedName>
        <fullName evidence="10">L-threonylcarbamoyladenylate synthase</fullName>
        <ecNumber evidence="3">2.7.7.87</ecNumber>
    </recommendedName>
    <alternativeName>
        <fullName evidence="10">L-threonylcarbamoyladenylate synthase</fullName>
    </alternativeName>
</protein>
<comment type="similarity">
    <text evidence="2">Belongs to the SUA5 family.</text>
</comment>
<evidence type="ECO:0000256" key="2">
    <source>
        <dbReference type="ARBA" id="ARBA00007663"/>
    </source>
</evidence>
<keyword evidence="7" id="KW-0548">Nucleotidyltransferase</keyword>
<dbReference type="PROSITE" id="PS51163">
    <property type="entry name" value="YRDC"/>
    <property type="match status" value="1"/>
</dbReference>
<evidence type="ECO:0000256" key="11">
    <source>
        <dbReference type="ARBA" id="ARBA00048366"/>
    </source>
</evidence>
<evidence type="ECO:0000256" key="3">
    <source>
        <dbReference type="ARBA" id="ARBA00012584"/>
    </source>
</evidence>
<dbReference type="Gene3D" id="3.90.870.10">
    <property type="entry name" value="DHBP synthase"/>
    <property type="match status" value="1"/>
</dbReference>
<dbReference type="GO" id="GO:0005737">
    <property type="term" value="C:cytoplasm"/>
    <property type="evidence" value="ECO:0007669"/>
    <property type="project" value="UniProtKB-SubCell"/>
</dbReference>
<dbReference type="AlphaFoldDB" id="A0A6N7W8G8"/>
<evidence type="ECO:0000256" key="10">
    <source>
        <dbReference type="ARBA" id="ARBA00029774"/>
    </source>
</evidence>
<comment type="subcellular location">
    <subcellularLocation>
        <location evidence="1">Cytoplasm</location>
    </subcellularLocation>
</comment>
<proteinExistence type="inferred from homology"/>
<sequence>MWHNGVVLDTAQDAITQGDLIVIPTDTVYGIAADPFSSTAVDRLLVAKGRSLTMPPPILVADMEQALSVAQVPGSLQALWPGAVTVIVKPIKKLGWEAETVAIRVPDWQSTRSLLYETGPLAVTSANITGMPPATTIEMAQEYFGDSVAVYIDGGESPLGLASTIVDLTGVTPTLVRRGAVEWDDVMAALN</sequence>
<dbReference type="PANTHER" id="PTHR17490">
    <property type="entry name" value="SUA5"/>
    <property type="match status" value="1"/>
</dbReference>
<comment type="caution">
    <text evidence="13">The sequence shown here is derived from an EMBL/GenBank/DDBJ whole genome shotgun (WGS) entry which is preliminary data.</text>
</comment>
<organism evidence="13 14">
    <name type="scientific">Scrofimicrobium canadense</name>
    <dbReference type="NCBI Taxonomy" id="2652290"/>
    <lineage>
        <taxon>Bacteria</taxon>
        <taxon>Bacillati</taxon>
        <taxon>Actinomycetota</taxon>
        <taxon>Actinomycetes</taxon>
        <taxon>Actinomycetales</taxon>
        <taxon>Actinomycetaceae</taxon>
        <taxon>Scrofimicrobium</taxon>
    </lineage>
</organism>
<comment type="catalytic activity">
    <reaction evidence="11">
        <text>L-threonine + hydrogencarbonate + ATP = L-threonylcarbamoyladenylate + diphosphate + H2O</text>
        <dbReference type="Rhea" id="RHEA:36407"/>
        <dbReference type="ChEBI" id="CHEBI:15377"/>
        <dbReference type="ChEBI" id="CHEBI:17544"/>
        <dbReference type="ChEBI" id="CHEBI:30616"/>
        <dbReference type="ChEBI" id="CHEBI:33019"/>
        <dbReference type="ChEBI" id="CHEBI:57926"/>
        <dbReference type="ChEBI" id="CHEBI:73682"/>
        <dbReference type="EC" id="2.7.7.87"/>
    </reaction>
</comment>
<evidence type="ECO:0000313" key="14">
    <source>
        <dbReference type="Proteomes" id="UP000470875"/>
    </source>
</evidence>
<evidence type="ECO:0000313" key="13">
    <source>
        <dbReference type="EMBL" id="MSS84732.1"/>
    </source>
</evidence>
<evidence type="ECO:0000256" key="6">
    <source>
        <dbReference type="ARBA" id="ARBA00022694"/>
    </source>
</evidence>
<dbReference type="GO" id="GO:0005524">
    <property type="term" value="F:ATP binding"/>
    <property type="evidence" value="ECO:0007669"/>
    <property type="project" value="UniProtKB-KW"/>
</dbReference>
<dbReference type="Proteomes" id="UP000470875">
    <property type="component" value="Unassembled WGS sequence"/>
</dbReference>
<dbReference type="GO" id="GO:0003725">
    <property type="term" value="F:double-stranded RNA binding"/>
    <property type="evidence" value="ECO:0007669"/>
    <property type="project" value="InterPro"/>
</dbReference>
<dbReference type="GO" id="GO:0061710">
    <property type="term" value="F:L-threonylcarbamoyladenylate synthase"/>
    <property type="evidence" value="ECO:0007669"/>
    <property type="project" value="UniProtKB-EC"/>
</dbReference>
<evidence type="ECO:0000256" key="5">
    <source>
        <dbReference type="ARBA" id="ARBA00022679"/>
    </source>
</evidence>
<keyword evidence="14" id="KW-1185">Reference proteome</keyword>
<evidence type="ECO:0000256" key="4">
    <source>
        <dbReference type="ARBA" id="ARBA00022490"/>
    </source>
</evidence>
<dbReference type="EC" id="2.7.7.87" evidence="3"/>
<keyword evidence="6" id="KW-0819">tRNA processing</keyword>
<reference evidence="13 14" key="1">
    <citation type="submission" date="2019-08" db="EMBL/GenBank/DDBJ databases">
        <title>In-depth cultivation of the pig gut microbiome towards novel bacterial diversity and tailored functional studies.</title>
        <authorList>
            <person name="Wylensek D."/>
            <person name="Hitch T.C.A."/>
            <person name="Clavel T."/>
        </authorList>
    </citation>
    <scope>NUCLEOTIDE SEQUENCE [LARGE SCALE GENOMIC DNA]</scope>
    <source>
        <strain evidence="13 14">WB03_NA08</strain>
    </source>
</reference>
<name>A0A6N7W8G8_9ACTO</name>
<dbReference type="PANTHER" id="PTHR17490:SF16">
    <property type="entry name" value="THREONYLCARBAMOYL-AMP SYNTHASE"/>
    <property type="match status" value="1"/>
</dbReference>
<evidence type="ECO:0000256" key="7">
    <source>
        <dbReference type="ARBA" id="ARBA00022695"/>
    </source>
</evidence>
<gene>
    <name evidence="13" type="ORF">FYJ24_08140</name>
</gene>
<dbReference type="SUPFAM" id="SSF55821">
    <property type="entry name" value="YrdC/RibB"/>
    <property type="match status" value="1"/>
</dbReference>
<keyword evidence="5" id="KW-0808">Transferase</keyword>
<dbReference type="EMBL" id="VULO01000009">
    <property type="protein sequence ID" value="MSS84732.1"/>
    <property type="molecule type" value="Genomic_DNA"/>
</dbReference>
<keyword evidence="9" id="KW-0067">ATP-binding</keyword>
<keyword evidence="4" id="KW-0963">Cytoplasm</keyword>
<dbReference type="InterPro" id="IPR050156">
    <property type="entry name" value="TC-AMP_synthase_SUA5"/>
</dbReference>
<dbReference type="Pfam" id="PF01300">
    <property type="entry name" value="Sua5_yciO_yrdC"/>
    <property type="match status" value="1"/>
</dbReference>
<evidence type="ECO:0000256" key="9">
    <source>
        <dbReference type="ARBA" id="ARBA00022840"/>
    </source>
</evidence>
<evidence type="ECO:0000259" key="12">
    <source>
        <dbReference type="PROSITE" id="PS51163"/>
    </source>
</evidence>
<evidence type="ECO:0000256" key="8">
    <source>
        <dbReference type="ARBA" id="ARBA00022741"/>
    </source>
</evidence>
<accession>A0A6N7W8G8</accession>
<dbReference type="GO" id="GO:0000049">
    <property type="term" value="F:tRNA binding"/>
    <property type="evidence" value="ECO:0007669"/>
    <property type="project" value="TreeGrafter"/>
</dbReference>
<keyword evidence="8" id="KW-0547">Nucleotide-binding</keyword>
<dbReference type="InterPro" id="IPR017945">
    <property type="entry name" value="DHBP_synth_RibB-like_a/b_dom"/>
</dbReference>
<dbReference type="InterPro" id="IPR006070">
    <property type="entry name" value="Sua5-like_dom"/>
</dbReference>
<feature type="domain" description="YrdC-like" evidence="12">
    <location>
        <begin position="5"/>
        <end position="181"/>
    </location>
</feature>
<dbReference type="GO" id="GO:0006450">
    <property type="term" value="P:regulation of translational fidelity"/>
    <property type="evidence" value="ECO:0007669"/>
    <property type="project" value="TreeGrafter"/>
</dbReference>
<evidence type="ECO:0000256" key="1">
    <source>
        <dbReference type="ARBA" id="ARBA00004496"/>
    </source>
</evidence>
<dbReference type="GO" id="GO:0008033">
    <property type="term" value="P:tRNA processing"/>
    <property type="evidence" value="ECO:0007669"/>
    <property type="project" value="UniProtKB-KW"/>
</dbReference>
<dbReference type="NCBIfam" id="TIGR00057">
    <property type="entry name" value="L-threonylcarbamoyladenylate synthase"/>
    <property type="match status" value="1"/>
</dbReference>